<dbReference type="EMBL" id="CM047585">
    <property type="protein sequence ID" value="KAI9911026.1"/>
    <property type="molecule type" value="Genomic_DNA"/>
</dbReference>
<gene>
    <name evidence="1" type="ORF">PsorP6_010424</name>
</gene>
<organism evidence="1 2">
    <name type="scientific">Peronosclerospora sorghi</name>
    <dbReference type="NCBI Taxonomy" id="230839"/>
    <lineage>
        <taxon>Eukaryota</taxon>
        <taxon>Sar</taxon>
        <taxon>Stramenopiles</taxon>
        <taxon>Oomycota</taxon>
        <taxon>Peronosporomycetes</taxon>
        <taxon>Peronosporales</taxon>
        <taxon>Peronosporaceae</taxon>
        <taxon>Peronosclerospora</taxon>
    </lineage>
</organism>
<dbReference type="Proteomes" id="UP001163321">
    <property type="component" value="Chromosome 6"/>
</dbReference>
<accession>A0ACC0VZ56</accession>
<keyword evidence="2" id="KW-1185">Reference proteome</keyword>
<name>A0ACC0VZ56_9STRA</name>
<proteinExistence type="predicted"/>
<evidence type="ECO:0000313" key="2">
    <source>
        <dbReference type="Proteomes" id="UP001163321"/>
    </source>
</evidence>
<protein>
    <submittedName>
        <fullName evidence="1">Uncharacterized protein</fullName>
    </submittedName>
</protein>
<reference evidence="1 2" key="1">
    <citation type="journal article" date="2022" name="bioRxiv">
        <title>The genome of the oomycete Peronosclerospora sorghi, a cosmopolitan pathogen of maize and sorghum, is inflated with dispersed pseudogenes.</title>
        <authorList>
            <person name="Fletcher K."/>
            <person name="Martin F."/>
            <person name="Isakeit T."/>
            <person name="Cavanaugh K."/>
            <person name="Magill C."/>
            <person name="Michelmore R."/>
        </authorList>
    </citation>
    <scope>NUCLEOTIDE SEQUENCE [LARGE SCALE GENOMIC DNA]</scope>
    <source>
        <strain evidence="1">P6</strain>
    </source>
</reference>
<comment type="caution">
    <text evidence="1">The sequence shown here is derived from an EMBL/GenBank/DDBJ whole genome shotgun (WGS) entry which is preliminary data.</text>
</comment>
<evidence type="ECO:0000313" key="1">
    <source>
        <dbReference type="EMBL" id="KAI9911026.1"/>
    </source>
</evidence>
<sequence>MIRIALLLLFVVALVCSVEASIKHDEVEPFKQPKPTSVSEAAGVKFKPQLYIAKGCTSFPAVNSDGATSGGLKGTYGVDACEVAPLGSQVYGRAKQHKGVWAIMYSWYFPKSFYGNEPDGRHDWTSMIMWFDDITLEKPTVLGVSLSISATEYSKKTFIASAFYAGSHQLGYNRSDGSNTTIRVYHSTKMSSPAFLGLSQYEGEYQDLIMWSQLSDDARLALENPKNFKHKLVPFNDDNFLTGATTGARSRKRS</sequence>